<evidence type="ECO:0000313" key="2">
    <source>
        <dbReference type="Proteomes" id="UP000501690"/>
    </source>
</evidence>
<sequence length="63" mass="7210">MESTTPFLHLHAVATTKQQRTQLPNHVHQPPCLTSHHCIYTMREPPDRTCSHHKSSLAMDARP</sequence>
<dbReference type="Proteomes" id="UP000501690">
    <property type="component" value="Linkage Group LG1"/>
</dbReference>
<organism evidence="1 2">
    <name type="scientific">Vigna unguiculata</name>
    <name type="common">Cowpea</name>
    <dbReference type="NCBI Taxonomy" id="3917"/>
    <lineage>
        <taxon>Eukaryota</taxon>
        <taxon>Viridiplantae</taxon>
        <taxon>Streptophyta</taxon>
        <taxon>Embryophyta</taxon>
        <taxon>Tracheophyta</taxon>
        <taxon>Spermatophyta</taxon>
        <taxon>Magnoliopsida</taxon>
        <taxon>eudicotyledons</taxon>
        <taxon>Gunneridae</taxon>
        <taxon>Pentapetalae</taxon>
        <taxon>rosids</taxon>
        <taxon>fabids</taxon>
        <taxon>Fabales</taxon>
        <taxon>Fabaceae</taxon>
        <taxon>Papilionoideae</taxon>
        <taxon>50 kb inversion clade</taxon>
        <taxon>NPAAA clade</taxon>
        <taxon>indigoferoid/millettioid clade</taxon>
        <taxon>Phaseoleae</taxon>
        <taxon>Vigna</taxon>
    </lineage>
</organism>
<reference evidence="1 2" key="1">
    <citation type="submission" date="2019-04" db="EMBL/GenBank/DDBJ databases">
        <title>An improved genome assembly and genetic linkage map for asparagus bean, Vigna unguiculata ssp. sesquipedialis.</title>
        <authorList>
            <person name="Xia Q."/>
            <person name="Zhang R."/>
            <person name="Dong Y."/>
        </authorList>
    </citation>
    <scope>NUCLEOTIDE SEQUENCE [LARGE SCALE GENOMIC DNA]</scope>
    <source>
        <tissue evidence="1">Leaf</tissue>
    </source>
</reference>
<dbReference type="EMBL" id="CP039345">
    <property type="protein sequence ID" value="QCD78610.1"/>
    <property type="molecule type" value="Genomic_DNA"/>
</dbReference>
<protein>
    <submittedName>
        <fullName evidence="1">Uncharacterized protein</fullName>
    </submittedName>
</protein>
<keyword evidence="2" id="KW-1185">Reference proteome</keyword>
<dbReference type="AlphaFoldDB" id="A0A4D6KPK9"/>
<accession>A0A4D6KPK9</accession>
<proteinExistence type="predicted"/>
<gene>
    <name evidence="1" type="ORF">DEO72_LG1g2246</name>
</gene>
<name>A0A4D6KPK9_VIGUN</name>
<evidence type="ECO:0000313" key="1">
    <source>
        <dbReference type="EMBL" id="QCD78610.1"/>
    </source>
</evidence>